<keyword evidence="2" id="KW-1185">Reference proteome</keyword>
<evidence type="ECO:0000313" key="2">
    <source>
        <dbReference type="Proteomes" id="UP000494269"/>
    </source>
</evidence>
<evidence type="ECO:0008006" key="3">
    <source>
        <dbReference type="Google" id="ProtNLM"/>
    </source>
</evidence>
<name>A0A6S7AR71_9BURK</name>
<protein>
    <recommendedName>
        <fullName evidence="3">Transposase TnpC homeodomain domain-containing protein</fullName>
    </recommendedName>
</protein>
<accession>A0A6S7AR71</accession>
<gene>
    <name evidence="1" type="ORF">LMG3441_05988</name>
</gene>
<sequence>MRDTQIAAHDAEVAERDRVLHFKQTHIDQLLQRLALYKRWRYSSRSEQLNPAQASLLG</sequence>
<dbReference type="EMBL" id="CADIJQ010000017">
    <property type="protein sequence ID" value="CAB3743381.1"/>
    <property type="molecule type" value="Genomic_DNA"/>
</dbReference>
<organism evidence="1 2">
    <name type="scientific">Achromobacter kerstersii</name>
    <dbReference type="NCBI Taxonomy" id="1353890"/>
    <lineage>
        <taxon>Bacteria</taxon>
        <taxon>Pseudomonadati</taxon>
        <taxon>Pseudomonadota</taxon>
        <taxon>Betaproteobacteria</taxon>
        <taxon>Burkholderiales</taxon>
        <taxon>Alcaligenaceae</taxon>
        <taxon>Achromobacter</taxon>
    </lineage>
</organism>
<proteinExistence type="predicted"/>
<evidence type="ECO:0000313" key="1">
    <source>
        <dbReference type="EMBL" id="CAB3743381.1"/>
    </source>
</evidence>
<dbReference type="AlphaFoldDB" id="A0A6S7AR71"/>
<reference evidence="1 2" key="1">
    <citation type="submission" date="2020-04" db="EMBL/GenBank/DDBJ databases">
        <authorList>
            <person name="De Canck E."/>
        </authorList>
    </citation>
    <scope>NUCLEOTIDE SEQUENCE [LARGE SCALE GENOMIC DNA]</scope>
    <source>
        <strain evidence="1 2">LMG 3441</strain>
    </source>
</reference>
<dbReference type="Proteomes" id="UP000494269">
    <property type="component" value="Unassembled WGS sequence"/>
</dbReference>